<feature type="compositionally biased region" description="Acidic residues" evidence="1">
    <location>
        <begin position="149"/>
        <end position="163"/>
    </location>
</feature>
<evidence type="ECO:0000313" key="4">
    <source>
        <dbReference type="Proteomes" id="UP001165063"/>
    </source>
</evidence>
<proteinExistence type="predicted"/>
<comment type="caution">
    <text evidence="3">The sequence shown here is derived from an EMBL/GenBank/DDBJ whole genome shotgun (WGS) entry which is preliminary data.</text>
</comment>
<evidence type="ECO:0000259" key="2">
    <source>
        <dbReference type="PROSITE" id="PS00028"/>
    </source>
</evidence>
<organism evidence="3 4">
    <name type="scientific">Ambrosiozyma monospora</name>
    <name type="common">Yeast</name>
    <name type="synonym">Endomycopsis monosporus</name>
    <dbReference type="NCBI Taxonomy" id="43982"/>
    <lineage>
        <taxon>Eukaryota</taxon>
        <taxon>Fungi</taxon>
        <taxon>Dikarya</taxon>
        <taxon>Ascomycota</taxon>
        <taxon>Saccharomycotina</taxon>
        <taxon>Pichiomycetes</taxon>
        <taxon>Pichiales</taxon>
        <taxon>Pichiaceae</taxon>
        <taxon>Ambrosiozyma</taxon>
    </lineage>
</organism>
<gene>
    <name evidence="3" type="ORF">Amon01_000500800</name>
</gene>
<protein>
    <submittedName>
        <fullName evidence="3">Unnamed protein product</fullName>
    </submittedName>
</protein>
<feature type="compositionally biased region" description="Basic residues" evidence="1">
    <location>
        <begin position="102"/>
        <end position="116"/>
    </location>
</feature>
<feature type="compositionally biased region" description="Basic residues" evidence="1">
    <location>
        <begin position="9"/>
        <end position="26"/>
    </location>
</feature>
<feature type="region of interest" description="Disordered" evidence="1">
    <location>
        <begin position="101"/>
        <end position="181"/>
    </location>
</feature>
<evidence type="ECO:0000313" key="3">
    <source>
        <dbReference type="EMBL" id="GMG38716.1"/>
    </source>
</evidence>
<feature type="compositionally biased region" description="Low complexity" evidence="1">
    <location>
        <begin position="166"/>
        <end position="176"/>
    </location>
</feature>
<feature type="region of interest" description="Disordered" evidence="1">
    <location>
        <begin position="416"/>
        <end position="465"/>
    </location>
</feature>
<dbReference type="InterPro" id="IPR013087">
    <property type="entry name" value="Znf_C2H2_type"/>
</dbReference>
<feature type="compositionally biased region" description="Polar residues" evidence="1">
    <location>
        <begin position="59"/>
        <end position="72"/>
    </location>
</feature>
<reference evidence="3" key="1">
    <citation type="submission" date="2023-04" db="EMBL/GenBank/DDBJ databases">
        <title>Ambrosiozyma monospora NBRC 1965.</title>
        <authorList>
            <person name="Ichikawa N."/>
            <person name="Sato H."/>
            <person name="Tonouchi N."/>
        </authorList>
    </citation>
    <scope>NUCLEOTIDE SEQUENCE</scope>
    <source>
        <strain evidence="3">NBRC 1965</strain>
    </source>
</reference>
<feature type="domain" description="C2H2-type" evidence="2">
    <location>
        <begin position="477"/>
        <end position="499"/>
    </location>
</feature>
<dbReference type="AlphaFoldDB" id="A0A9W6Z1D9"/>
<dbReference type="SMART" id="SM00355">
    <property type="entry name" value="ZnF_C2H2"/>
    <property type="match status" value="3"/>
</dbReference>
<evidence type="ECO:0000256" key="1">
    <source>
        <dbReference type="SAM" id="MobiDB-lite"/>
    </source>
</evidence>
<feature type="region of interest" description="Disordered" evidence="1">
    <location>
        <begin position="1"/>
        <end position="75"/>
    </location>
</feature>
<accession>A0A9W6Z1D9</accession>
<feature type="compositionally biased region" description="Basic residues" evidence="1">
    <location>
        <begin position="448"/>
        <end position="458"/>
    </location>
</feature>
<feature type="region of interest" description="Disordered" evidence="1">
    <location>
        <begin position="634"/>
        <end position="751"/>
    </location>
</feature>
<dbReference type="Proteomes" id="UP001165063">
    <property type="component" value="Unassembled WGS sequence"/>
</dbReference>
<keyword evidence="4" id="KW-1185">Reference proteome</keyword>
<name>A0A9W6Z1D9_AMBMO</name>
<dbReference type="EMBL" id="BSXU01002598">
    <property type="protein sequence ID" value="GMG38716.1"/>
    <property type="molecule type" value="Genomic_DNA"/>
</dbReference>
<feature type="compositionally biased region" description="Acidic residues" evidence="1">
    <location>
        <begin position="634"/>
        <end position="691"/>
    </location>
</feature>
<feature type="compositionally biased region" description="Acidic residues" evidence="1">
    <location>
        <begin position="708"/>
        <end position="725"/>
    </location>
</feature>
<dbReference type="PROSITE" id="PS00028">
    <property type="entry name" value="ZINC_FINGER_C2H2_1"/>
    <property type="match status" value="1"/>
</dbReference>
<sequence length="963" mass="107394">MSPEEIKAAKKKAKRKAQLKRKKARKLAGDVTVETSFERESTPDSRPSSSGTLVDHADQSTAAPSSNTTTDLSAIDISAIKPDFSGIDYDNMTPEEINAAVKKAKKLASKERKKAKKLLEKAGLLPTKPNGVDEKKFVEESTPAQDSTVDAEPEVVNDQDEPEQSPAPAAPAAPAAPEERELSWAVAEEAPAPKPIASTKSSTVKKASSKKLDSFLEQIILSCPECPHAHLKNLTDIESHISENPTHTRIEKASNSRPVFCERCHDDDFQNMNILEVGGTTLMCSCIKCLNANEQNDLHTSSLSKSKDRGELFLRRLRQFLYFKDLKCCNCASNWMLGYCVDGVYCSKCVKKVKAGKKVILDTDEAFLKSVFHDSSLSIDGKETFEAEVIEEVQDVVEEIDQEQVHEQEVVKGKQQVYNDSQVKASTPAPVKKPSAPTPKEATESKPKKLAQSKPKKHAPQDSAKAEAFVKHINFSCTDCDNPIHSFSELQSHISSESHFRLEGPNVTSIQCDRCRTNDITKLQTVQVGGTMLEVYCTDCVDKDEDDSFGGAAVVKFDEKDLFLRRLRQYLQLKNLGCTKCGSDWMLGWCEGDVYCSKCCSKVPKLKGKDVVDDCDLQFLGKVFKDDSLFVSEVDGDAHEEEVEEETVTEEEPYEEPVQEIEEEEQIAEEPVQEDELYTQEDQQQEEDAYEEPQHEDEVYEEPQHEDEVYDEPETQVEADVEAEVNAEKEPEVEAIPEPVKPVASKLKSTQVKKSKPLSPAEIASANKLVNHIKFACTECEDKVNNAEALHTHLSSNPTHTRIEGPAFMFISCERCQTTDITKLHTVQVGGTEIMLYCTDCLDLDAYEDTPTVVVSFESATDLFLRRLRQLLHLKDISCKNCHGDWMLGWCVDGVYCSKCCSKLPKLKGKPVVEDTDDLYLSKVLNDLSLVIGAEQSVDTEQAFKESVGEKLDWCEEVSEVDY</sequence>
<feature type="compositionally biased region" description="Basic and acidic residues" evidence="1">
    <location>
        <begin position="692"/>
        <end position="707"/>
    </location>
</feature>